<dbReference type="NCBIfam" id="TIGR04131">
    <property type="entry name" value="Bac_Flav_CTERM"/>
    <property type="match status" value="1"/>
</dbReference>
<organism evidence="4 5">
    <name type="scientific">Rufibacter latericius</name>
    <dbReference type="NCBI Taxonomy" id="2487040"/>
    <lineage>
        <taxon>Bacteria</taxon>
        <taxon>Pseudomonadati</taxon>
        <taxon>Bacteroidota</taxon>
        <taxon>Cytophagia</taxon>
        <taxon>Cytophagales</taxon>
        <taxon>Hymenobacteraceae</taxon>
        <taxon>Rufibacter</taxon>
    </lineage>
</organism>
<dbReference type="SUPFAM" id="SSF49299">
    <property type="entry name" value="PKD domain"/>
    <property type="match status" value="7"/>
</dbReference>
<evidence type="ECO:0000259" key="3">
    <source>
        <dbReference type="PROSITE" id="PS50093"/>
    </source>
</evidence>
<evidence type="ECO:0000256" key="2">
    <source>
        <dbReference type="SAM" id="SignalP"/>
    </source>
</evidence>
<feature type="compositionally biased region" description="Polar residues" evidence="1">
    <location>
        <begin position="1139"/>
        <end position="1158"/>
    </location>
</feature>
<comment type="caution">
    <text evidence="4">The sequence shown here is derived from an EMBL/GenBank/DDBJ whole genome shotgun (WGS) entry which is preliminary data.</text>
</comment>
<dbReference type="RefSeq" id="WP_123125420.1">
    <property type="nucleotide sequence ID" value="NZ_RJJD01000001.1"/>
</dbReference>
<dbReference type="SMART" id="SM00089">
    <property type="entry name" value="PKD"/>
    <property type="match status" value="8"/>
</dbReference>
<name>A0A3M9N157_9BACT</name>
<dbReference type="InterPro" id="IPR013783">
    <property type="entry name" value="Ig-like_fold"/>
</dbReference>
<gene>
    <name evidence="4" type="ORF">EFB08_03100</name>
</gene>
<dbReference type="OrthoDB" id="1521709at2"/>
<evidence type="ECO:0000313" key="5">
    <source>
        <dbReference type="Proteomes" id="UP000272117"/>
    </source>
</evidence>
<feature type="region of interest" description="Disordered" evidence="1">
    <location>
        <begin position="1135"/>
        <end position="1158"/>
    </location>
</feature>
<feature type="signal peptide" evidence="2">
    <location>
        <begin position="1"/>
        <end position="26"/>
    </location>
</feature>
<dbReference type="AlphaFoldDB" id="A0A3M9N157"/>
<dbReference type="InterPro" id="IPR035986">
    <property type="entry name" value="PKD_dom_sf"/>
</dbReference>
<dbReference type="Proteomes" id="UP000272117">
    <property type="component" value="Unassembled WGS sequence"/>
</dbReference>
<dbReference type="InterPro" id="IPR022409">
    <property type="entry name" value="PKD/Chitinase_dom"/>
</dbReference>
<feature type="domain" description="PKD" evidence="3">
    <location>
        <begin position="714"/>
        <end position="780"/>
    </location>
</feature>
<feature type="domain" description="PKD" evidence="3">
    <location>
        <begin position="562"/>
        <end position="602"/>
    </location>
</feature>
<evidence type="ECO:0000313" key="4">
    <source>
        <dbReference type="EMBL" id="RNI31521.1"/>
    </source>
</evidence>
<keyword evidence="2" id="KW-0732">Signal</keyword>
<dbReference type="InterPro" id="IPR035234">
    <property type="entry name" value="IgGFc-bd_N"/>
</dbReference>
<dbReference type="Pfam" id="PF17517">
    <property type="entry name" value="IgGFc_binding"/>
    <property type="match status" value="1"/>
</dbReference>
<accession>A0A3M9N157</accession>
<proteinExistence type="predicted"/>
<dbReference type="Gene3D" id="2.60.40.10">
    <property type="entry name" value="Immunoglobulins"/>
    <property type="match status" value="8"/>
</dbReference>
<dbReference type="InterPro" id="IPR000601">
    <property type="entry name" value="PKD_dom"/>
</dbReference>
<keyword evidence="5" id="KW-1185">Reference proteome</keyword>
<feature type="domain" description="PKD" evidence="3">
    <location>
        <begin position="817"/>
        <end position="847"/>
    </location>
</feature>
<protein>
    <submittedName>
        <fullName evidence="4">PKD domain-containing protein</fullName>
    </submittedName>
</protein>
<feature type="chain" id="PRO_5018247488" evidence="2">
    <location>
        <begin position="27"/>
        <end position="1276"/>
    </location>
</feature>
<dbReference type="PANTHER" id="PTHR46534:SF1">
    <property type="entry name" value="IGGFC-BINDING PROTEIN N-TERMINAL DOMAIN-CONTAINING PROTEIN"/>
    <property type="match status" value="1"/>
</dbReference>
<sequence>MKFYLNLLIRSLLSGFLLLWCLSTNAQTTSNKGRDFWIGYMAHIQNESGPDPPQGISSMNLYVTSDVNTNVKVAIGQGTATTYPVTANSVTVVPISPAVAYVGSSEVIENKAIHVTAEAPVVVYSHIYHLNKSGATLVLPANTLGRSYYAISYHQTQYLDSRAASQLMVVALEDNTTIEITPTATTLGGQPAGKTFSPSRPLKKGEVYQVRSMQDLTGTKIESVDSGVGTCKRIAVFSGSSYTAIPEPYNCSEQFSGDNLYQQLYPVSAWGKNFMTAPFKSRTSGEIYRVLASKDNTVITVNGNSVSRNSGQYFEFENTTANYITASEPVQVTQYTKSQMCDEIPSDPEMVLINPVEQTLKDITLYSSPFFQISSHYINVTMKTADIGTFRLDGRPVSFTPVPANPAYSYAQNSVSAGNHTLTADSGFNALAYGLGNFESYAYSAGANVTNLNQNITVASDSICDGRNIRFKGFAIYQPLAWKWYFGDGSTSSEQNPSHSFAKPGQYTVSLVTTKSNGNDCDSQDSTSIEVEVFPTPEASLSYEVACTNDSTRFRDESKITTGDTITGWRWDFGDGTFSDKQHPAHRFKNPGTYNVKLTVTSKNLCVADTTRQVILFAPPVAKFSAPETCDKEVLLFQDQTTVAQGKITRWEWDFGDGTPRSTEQHPRHVFPQVGTYTVKLKTFSEQGCSDSTQQTVTINPKPVAAFTLPDLCVRDEAAFQNQSTVPSGTITYRWDFGDGSTSTAQAPRHRYTAEGEYTVKLVVTSGKGCQDSVSHTYTISGAVPVPNFTATSLCQEQGVTFQDASSIAFGKIIRRQWTFGDGTTSEEINPTHLYSAPGTYQVKLSVWSGIVCTESITKTLIIKPNPAASFTVQNVCEGSRAQFTNTTQARGSGALSFTWNFGDGTNSTEAAPSHLYAAPGTYTVSLAVKGANECEQTFSSTITVYPAPKPDFSPTVGCAADVVSFQDMTSLVSGRLTQWTWDFGDGTTATTQHPTHRYGREGSYTVRLTATSDLGCVTSISKTLSVSPAPLAQAGPDQLLCGSVTAKLEANVPSPATGQWTVVQGTGGTFSNAASPSATFTGTMGGTYVLRWTVSNSPCVNATDDVEIRLKPIPQVEAGPDILLIEGESTPLKGSGQGKLTWSPGTSLSNSTMANPMASPTTTTRYYLNTVSDDGCPNQDSMLVTVIKRLQVPTAFSPNGDGSNDTWVLEGIQDYPRITIEIYNRWGQQVYSSQGYPSPWDGKRNGADLPIGAYYYIIDPHNGRPKMTGPLTILR</sequence>
<feature type="domain" description="PKD" evidence="3">
    <location>
        <begin position="468"/>
        <end position="536"/>
    </location>
</feature>
<dbReference type="Pfam" id="PF13585">
    <property type="entry name" value="CHU_C"/>
    <property type="match status" value="1"/>
</dbReference>
<feature type="domain" description="PKD" evidence="3">
    <location>
        <begin position="651"/>
        <end position="699"/>
    </location>
</feature>
<dbReference type="Pfam" id="PF18911">
    <property type="entry name" value="PKD_4"/>
    <property type="match status" value="7"/>
</dbReference>
<dbReference type="PROSITE" id="PS50093">
    <property type="entry name" value="PKD"/>
    <property type="match status" value="7"/>
</dbReference>
<dbReference type="CDD" id="cd00146">
    <property type="entry name" value="PKD"/>
    <property type="match status" value="7"/>
</dbReference>
<feature type="domain" description="PKD" evidence="3">
    <location>
        <begin position="867"/>
        <end position="945"/>
    </location>
</feature>
<evidence type="ECO:0000256" key="1">
    <source>
        <dbReference type="SAM" id="MobiDB-lite"/>
    </source>
</evidence>
<dbReference type="InterPro" id="IPR026341">
    <property type="entry name" value="T9SS_type_B"/>
</dbReference>
<reference evidence="4 5" key="1">
    <citation type="submission" date="2018-11" db="EMBL/GenBank/DDBJ databases">
        <title>Rufibacter latericius sp. nov., isolated from water in Baiyang Lake.</title>
        <authorList>
            <person name="Yang Y."/>
        </authorList>
    </citation>
    <scope>NUCLEOTIDE SEQUENCE [LARGE SCALE GENOMIC DNA]</scope>
    <source>
        <strain evidence="4 5">R-22-1c-1</strain>
    </source>
</reference>
<dbReference type="PANTHER" id="PTHR46534">
    <property type="entry name" value="IGGFC_BINDING DOMAIN-CONTAINING PROTEIN"/>
    <property type="match status" value="1"/>
</dbReference>
<dbReference type="EMBL" id="RJJD01000001">
    <property type="protein sequence ID" value="RNI31521.1"/>
    <property type="molecule type" value="Genomic_DNA"/>
</dbReference>
<feature type="domain" description="PKD" evidence="3">
    <location>
        <begin position="974"/>
        <end position="1027"/>
    </location>
</feature>